<dbReference type="PANTHER" id="PTHR43537">
    <property type="entry name" value="TRANSCRIPTIONAL REGULATOR, GNTR FAMILY"/>
    <property type="match status" value="1"/>
</dbReference>
<protein>
    <submittedName>
        <fullName evidence="5">GntR family transcriptional regulator</fullName>
    </submittedName>
</protein>
<dbReference type="InterPro" id="IPR036388">
    <property type="entry name" value="WH-like_DNA-bd_sf"/>
</dbReference>
<evidence type="ECO:0000259" key="4">
    <source>
        <dbReference type="PROSITE" id="PS50949"/>
    </source>
</evidence>
<dbReference type="PROSITE" id="PS50949">
    <property type="entry name" value="HTH_GNTR"/>
    <property type="match status" value="1"/>
</dbReference>
<dbReference type="Gene3D" id="1.10.10.10">
    <property type="entry name" value="Winged helix-like DNA-binding domain superfamily/Winged helix DNA-binding domain"/>
    <property type="match status" value="1"/>
</dbReference>
<comment type="caution">
    <text evidence="5">The sequence shown here is derived from an EMBL/GenBank/DDBJ whole genome shotgun (WGS) entry which is preliminary data.</text>
</comment>
<evidence type="ECO:0000313" key="5">
    <source>
        <dbReference type="EMBL" id="MCJ8500695.1"/>
    </source>
</evidence>
<dbReference type="InterPro" id="IPR036390">
    <property type="entry name" value="WH_DNA-bd_sf"/>
</dbReference>
<dbReference type="AlphaFoldDB" id="A0AA41R457"/>
<dbReference type="SMART" id="SM00345">
    <property type="entry name" value="HTH_GNTR"/>
    <property type="match status" value="1"/>
</dbReference>
<dbReference type="Gene3D" id="1.20.120.530">
    <property type="entry name" value="GntR ligand-binding domain-like"/>
    <property type="match status" value="1"/>
</dbReference>
<proteinExistence type="predicted"/>
<dbReference type="InterPro" id="IPR008920">
    <property type="entry name" value="TF_FadR/GntR_C"/>
</dbReference>
<dbReference type="InterPro" id="IPR000524">
    <property type="entry name" value="Tscrpt_reg_HTH_GntR"/>
</dbReference>
<evidence type="ECO:0000256" key="1">
    <source>
        <dbReference type="ARBA" id="ARBA00023015"/>
    </source>
</evidence>
<dbReference type="GO" id="GO:0003677">
    <property type="term" value="F:DNA binding"/>
    <property type="evidence" value="ECO:0007669"/>
    <property type="project" value="UniProtKB-KW"/>
</dbReference>
<keyword evidence="1" id="KW-0805">Transcription regulation</keyword>
<dbReference type="InterPro" id="IPR011711">
    <property type="entry name" value="GntR_C"/>
</dbReference>
<keyword evidence="3" id="KW-0804">Transcription</keyword>
<dbReference type="Pfam" id="PF07729">
    <property type="entry name" value="FCD"/>
    <property type="match status" value="1"/>
</dbReference>
<sequence length="228" mass="25788">MEKNSRLPLRERVCRELRQAIVFGSLTPNEHLKEIPLAKHFGCSRGSIREALGLLEQQGFVTHVPNQGATVKEPSAKEVEDYYNLLAVMEGKAVQWATPNLSQGDIDRLKSINDMLKRSLQKSGASVEAWIPLNIEFHRMFREKCGNAKMNWVVEEIRTRITRYRYTSLMVTAFGDYADDHDEIIASIADKDAPKAGKAMENHIQRAKQILVKFLVNDPPANAIFPIG</sequence>
<dbReference type="CDD" id="cd07377">
    <property type="entry name" value="WHTH_GntR"/>
    <property type="match status" value="1"/>
</dbReference>
<dbReference type="SMART" id="SM00895">
    <property type="entry name" value="FCD"/>
    <property type="match status" value="1"/>
</dbReference>
<dbReference type="EMBL" id="JALJRB010000008">
    <property type="protein sequence ID" value="MCJ8500695.1"/>
    <property type="molecule type" value="Genomic_DNA"/>
</dbReference>
<feature type="domain" description="HTH gntR-type" evidence="4">
    <location>
        <begin position="7"/>
        <end position="74"/>
    </location>
</feature>
<accession>A0AA41R457</accession>
<reference evidence="5" key="1">
    <citation type="submission" date="2022-04" db="EMBL/GenBank/DDBJ databases">
        <title>Desulfatitalea alkaliphila sp. nov., a novel anaerobic sulfate-reducing bacterium isolated from terrestrial mud volcano, Taman Peninsula, Russia.</title>
        <authorList>
            <person name="Khomyakova M.A."/>
            <person name="Merkel A.Y."/>
            <person name="Slobodkin A.I."/>
        </authorList>
    </citation>
    <scope>NUCLEOTIDE SEQUENCE</scope>
    <source>
        <strain evidence="5">M08but</strain>
    </source>
</reference>
<dbReference type="SUPFAM" id="SSF48008">
    <property type="entry name" value="GntR ligand-binding domain-like"/>
    <property type="match status" value="1"/>
</dbReference>
<dbReference type="PANTHER" id="PTHR43537:SF24">
    <property type="entry name" value="GLUCONATE OPERON TRANSCRIPTIONAL REPRESSOR"/>
    <property type="match status" value="1"/>
</dbReference>
<dbReference type="Proteomes" id="UP001165427">
    <property type="component" value="Unassembled WGS sequence"/>
</dbReference>
<evidence type="ECO:0000256" key="2">
    <source>
        <dbReference type="ARBA" id="ARBA00023125"/>
    </source>
</evidence>
<organism evidence="5 6">
    <name type="scientific">Desulfatitalea alkaliphila</name>
    <dbReference type="NCBI Taxonomy" id="2929485"/>
    <lineage>
        <taxon>Bacteria</taxon>
        <taxon>Pseudomonadati</taxon>
        <taxon>Thermodesulfobacteriota</taxon>
        <taxon>Desulfobacteria</taxon>
        <taxon>Desulfobacterales</taxon>
        <taxon>Desulfosarcinaceae</taxon>
        <taxon>Desulfatitalea</taxon>
    </lineage>
</organism>
<dbReference type="GO" id="GO:0003700">
    <property type="term" value="F:DNA-binding transcription factor activity"/>
    <property type="evidence" value="ECO:0007669"/>
    <property type="project" value="InterPro"/>
</dbReference>
<dbReference type="RefSeq" id="WP_246905887.1">
    <property type="nucleotide sequence ID" value="NZ_JALJRB010000008.1"/>
</dbReference>
<dbReference type="SUPFAM" id="SSF46785">
    <property type="entry name" value="Winged helix' DNA-binding domain"/>
    <property type="match status" value="1"/>
</dbReference>
<name>A0AA41R457_9BACT</name>
<evidence type="ECO:0000313" key="6">
    <source>
        <dbReference type="Proteomes" id="UP001165427"/>
    </source>
</evidence>
<evidence type="ECO:0000256" key="3">
    <source>
        <dbReference type="ARBA" id="ARBA00023163"/>
    </source>
</evidence>
<dbReference type="Pfam" id="PF00392">
    <property type="entry name" value="GntR"/>
    <property type="match status" value="1"/>
</dbReference>
<keyword evidence="6" id="KW-1185">Reference proteome</keyword>
<keyword evidence="2" id="KW-0238">DNA-binding</keyword>
<gene>
    <name evidence="5" type="ORF">MRX98_08935</name>
</gene>